<keyword evidence="5 7" id="KW-0472">Membrane</keyword>
<feature type="compositionally biased region" description="Basic and acidic residues" evidence="6">
    <location>
        <begin position="59"/>
        <end position="69"/>
    </location>
</feature>
<feature type="transmembrane region" description="Helical" evidence="7">
    <location>
        <begin position="730"/>
        <end position="746"/>
    </location>
</feature>
<comment type="subcellular location">
    <subcellularLocation>
        <location evidence="1">Membrane</location>
        <topology evidence="1">Multi-pass membrane protein</topology>
    </subcellularLocation>
</comment>
<keyword evidence="10" id="KW-1185">Reference proteome</keyword>
<dbReference type="GO" id="GO:0030003">
    <property type="term" value="P:intracellular monoatomic cation homeostasis"/>
    <property type="evidence" value="ECO:0007669"/>
    <property type="project" value="TreeGrafter"/>
</dbReference>
<evidence type="ECO:0000256" key="8">
    <source>
        <dbReference type="SAM" id="SignalP"/>
    </source>
</evidence>
<evidence type="ECO:0000313" key="9">
    <source>
        <dbReference type="EMBL" id="CAB9496170.1"/>
    </source>
</evidence>
<comment type="caution">
    <text evidence="9">The sequence shown here is derived from an EMBL/GenBank/DDBJ whole genome shotgun (WGS) entry which is preliminary data.</text>
</comment>
<dbReference type="Proteomes" id="UP001153069">
    <property type="component" value="Unassembled WGS sequence"/>
</dbReference>
<evidence type="ECO:0000256" key="7">
    <source>
        <dbReference type="SAM" id="Phobius"/>
    </source>
</evidence>
<feature type="transmembrane region" description="Helical" evidence="7">
    <location>
        <begin position="705"/>
        <end position="724"/>
    </location>
</feature>
<proteinExistence type="inferred from homology"/>
<feature type="transmembrane region" description="Helical" evidence="7">
    <location>
        <begin position="521"/>
        <end position="541"/>
    </location>
</feature>
<reference evidence="9" key="1">
    <citation type="submission" date="2020-06" db="EMBL/GenBank/DDBJ databases">
        <authorList>
            <consortium name="Plant Systems Biology data submission"/>
        </authorList>
    </citation>
    <scope>NUCLEOTIDE SEQUENCE</scope>
    <source>
        <strain evidence="9">D6</strain>
    </source>
</reference>
<dbReference type="EMBL" id="CAICTM010000002">
    <property type="protein sequence ID" value="CAB9496170.1"/>
    <property type="molecule type" value="Genomic_DNA"/>
</dbReference>
<evidence type="ECO:0000256" key="1">
    <source>
        <dbReference type="ARBA" id="ARBA00004141"/>
    </source>
</evidence>
<evidence type="ECO:0000256" key="3">
    <source>
        <dbReference type="ARBA" id="ARBA00022692"/>
    </source>
</evidence>
<feature type="signal peptide" evidence="8">
    <location>
        <begin position="1"/>
        <end position="23"/>
    </location>
</feature>
<feature type="region of interest" description="Disordered" evidence="6">
    <location>
        <begin position="48"/>
        <end position="70"/>
    </location>
</feature>
<comment type="similarity">
    <text evidence="2">Belongs to the ZIP transporter (TC 2.A.5) family.</text>
</comment>
<keyword evidence="8" id="KW-0732">Signal</keyword>
<feature type="transmembrane region" description="Helical" evidence="7">
    <location>
        <begin position="766"/>
        <end position="784"/>
    </location>
</feature>
<name>A0A9N8D6L5_9STRA</name>
<dbReference type="InterPro" id="IPR050799">
    <property type="entry name" value="ZIP_Transporter"/>
</dbReference>
<evidence type="ECO:0000256" key="2">
    <source>
        <dbReference type="ARBA" id="ARBA00006939"/>
    </source>
</evidence>
<dbReference type="GO" id="GO:0140410">
    <property type="term" value="F:monoatomic cation:bicarbonate symporter activity"/>
    <property type="evidence" value="ECO:0007669"/>
    <property type="project" value="TreeGrafter"/>
</dbReference>
<evidence type="ECO:0000256" key="6">
    <source>
        <dbReference type="SAM" id="MobiDB-lite"/>
    </source>
</evidence>
<dbReference type="OrthoDB" id="46759at2759"/>
<dbReference type="AlphaFoldDB" id="A0A9N8D6L5"/>
<dbReference type="GO" id="GO:0005886">
    <property type="term" value="C:plasma membrane"/>
    <property type="evidence" value="ECO:0007669"/>
    <property type="project" value="TreeGrafter"/>
</dbReference>
<evidence type="ECO:0000256" key="4">
    <source>
        <dbReference type="ARBA" id="ARBA00022989"/>
    </source>
</evidence>
<organism evidence="9 10">
    <name type="scientific">Seminavis robusta</name>
    <dbReference type="NCBI Taxonomy" id="568900"/>
    <lineage>
        <taxon>Eukaryota</taxon>
        <taxon>Sar</taxon>
        <taxon>Stramenopiles</taxon>
        <taxon>Ochrophyta</taxon>
        <taxon>Bacillariophyta</taxon>
        <taxon>Bacillariophyceae</taxon>
        <taxon>Bacillariophycidae</taxon>
        <taxon>Naviculales</taxon>
        <taxon>Naviculaceae</taxon>
        <taxon>Seminavis</taxon>
    </lineage>
</organism>
<dbReference type="PANTHER" id="PTHR12191">
    <property type="entry name" value="SOLUTE CARRIER FAMILY 39"/>
    <property type="match status" value="1"/>
</dbReference>
<evidence type="ECO:0000256" key="5">
    <source>
        <dbReference type="ARBA" id="ARBA00023136"/>
    </source>
</evidence>
<evidence type="ECO:0000313" key="10">
    <source>
        <dbReference type="Proteomes" id="UP001153069"/>
    </source>
</evidence>
<protein>
    <submittedName>
        <fullName evidence="9">Zinc transporter ZIP4</fullName>
    </submittedName>
</protein>
<feature type="transmembrane region" description="Helical" evidence="7">
    <location>
        <begin position="402"/>
        <end position="424"/>
    </location>
</feature>
<dbReference type="PANTHER" id="PTHR12191:SF37">
    <property type="entry name" value="ZINC TRANSPORTER FOI"/>
    <property type="match status" value="1"/>
</dbReference>
<accession>A0A9N8D6L5</accession>
<gene>
    <name evidence="9" type="ORF">SEMRO_2_G001460.1</name>
</gene>
<dbReference type="InterPro" id="IPR003689">
    <property type="entry name" value="ZIP"/>
</dbReference>
<keyword evidence="3 7" id="KW-0812">Transmembrane</keyword>
<keyword evidence="4 7" id="KW-1133">Transmembrane helix</keyword>
<dbReference type="GO" id="GO:0071578">
    <property type="term" value="P:zinc ion import across plasma membrane"/>
    <property type="evidence" value="ECO:0007669"/>
    <property type="project" value="TreeGrafter"/>
</dbReference>
<dbReference type="GO" id="GO:0005385">
    <property type="term" value="F:zinc ion transmembrane transporter activity"/>
    <property type="evidence" value="ECO:0007669"/>
    <property type="project" value="TreeGrafter"/>
</dbReference>
<sequence length="791" mass="85630">MTRMALALLQLFLSVLFLSHVTSTSVLEGGGRSIGSFLSSIDTQGYSRQRNLQESEDLHDDHEHDHLDDSQEQLAASFQWAGIFHLEPQVYSLAVKVPEEGDSHAGHNHFRRLQNDGRVHSSHAEATSFHRLLAGDDPNGCHCDGTLIHCSASEAEAYCECHEHDGVTEVHCQEVDPSCHCDGSSIHCSNGDEAMAEAICDCHDGNLECSGGEEDDHATAHSAEVDPSCHCDGSAIHCSSGDEAMAQSMCHCHDGNLECSGGDHKESEEYHFLMALIPVSGDGQDGIEQAIGIVSDMSKHEDAIMDVSDGDTIIPSTDNAYEMLLVGESVGALSINITQQYDTVNGTVHFVLFLPGNPSQVEAAEQHFLVDEQGGEVWPETIKVLQKTASTSDPREGKDKPWGTVIGATLLVNLVTLSGVIFLVPTLSTAFRRDSFKEVSKRLWTSADPIMENVENRRVFDMGITSFACGALLATTFFLIVPEAMFLVNSRGEEEDPHAGHDHRMLQEDSHEGHDHGDSTWIFGTCVLAGFLLPMFLASFFPHHSHGMETAHVPVDADPSVSKESEEAHDIVDVDAFIESSSNLKADYADVISARDDVVSSDNRNKSGEEEEELKVDIGSKKGAEGVLSEQDRPPVNWRLVSAIILGDALHNFADGIFIGVGFLLCGNTVGWSILASTIYHELAQEVSDFFLLTEHAHLPPFRALVLNFASGLSVTLGAIVVLASDVSNFAIGVILSMSAGIYISVAAKECMPTVDRLAETMFDRALAFCCFALGAIPIGLVLLNHGHCEE</sequence>
<feature type="transmembrane region" description="Helical" evidence="7">
    <location>
        <begin position="459"/>
        <end position="481"/>
    </location>
</feature>
<dbReference type="Pfam" id="PF02535">
    <property type="entry name" value="Zip"/>
    <property type="match status" value="1"/>
</dbReference>
<feature type="chain" id="PRO_5040414158" evidence="8">
    <location>
        <begin position="24"/>
        <end position="791"/>
    </location>
</feature>